<reference evidence="2" key="1">
    <citation type="submission" date="2007-07" db="EMBL/GenBank/DDBJ databases">
        <title>PCAP assembly of the Caenorhabditis remanei genome.</title>
        <authorList>
            <consortium name="The Caenorhabditis remanei Sequencing Consortium"/>
            <person name="Wilson R.K."/>
        </authorList>
    </citation>
    <scope>NUCLEOTIDE SEQUENCE [LARGE SCALE GENOMIC DNA]</scope>
    <source>
        <strain evidence="2">PB4641</strain>
    </source>
</reference>
<evidence type="ECO:0000313" key="2">
    <source>
        <dbReference type="EMBL" id="EFO94966.1"/>
    </source>
</evidence>
<sequence length="178" mass="20215">MPSFLNMPDQSVARQIALKKLPCLPLEIVNHPSFLMLGNEYLNFVCTGIFGIFIWIQIFVLVAKTVNFVFQTKSQSQQTAQLQREFLLAVCIQIAFPFVVVVIPACYILSTTYTNNFDMAFTNFSLIMINSHGLFSTIIMLLIHKPYRTETLKILGFKIFRKSNKLAVAQKSASVTHN</sequence>
<dbReference type="AlphaFoldDB" id="E3LIY3"/>
<feature type="transmembrane region" description="Helical" evidence="1">
    <location>
        <begin position="86"/>
        <end position="110"/>
    </location>
</feature>
<dbReference type="PANTHER" id="PTHR22941">
    <property type="entry name" value="SERPENTINE RECEPTOR"/>
    <property type="match status" value="1"/>
</dbReference>
<dbReference type="SUPFAM" id="SSF81321">
    <property type="entry name" value="Family A G protein-coupled receptor-like"/>
    <property type="match status" value="1"/>
</dbReference>
<dbReference type="OrthoDB" id="5866176at2759"/>
<evidence type="ECO:0008006" key="4">
    <source>
        <dbReference type="Google" id="ProtNLM"/>
    </source>
</evidence>
<feature type="transmembrane region" description="Helical" evidence="1">
    <location>
        <begin position="122"/>
        <end position="143"/>
    </location>
</feature>
<proteinExistence type="predicted"/>
<protein>
    <recommendedName>
        <fullName evidence="4">Serpentine Receptor, class H</fullName>
    </recommendedName>
</protein>
<feature type="transmembrane region" description="Helical" evidence="1">
    <location>
        <begin position="41"/>
        <end position="66"/>
    </location>
</feature>
<dbReference type="OMA" id="MINSHGL"/>
<dbReference type="Proteomes" id="UP000008281">
    <property type="component" value="Unassembled WGS sequence"/>
</dbReference>
<keyword evidence="3" id="KW-1185">Reference proteome</keyword>
<dbReference type="Pfam" id="PF10318">
    <property type="entry name" value="7TM_GPCR_Srh"/>
    <property type="match status" value="1"/>
</dbReference>
<evidence type="ECO:0000313" key="3">
    <source>
        <dbReference type="Proteomes" id="UP000008281"/>
    </source>
</evidence>
<keyword evidence="1" id="KW-0812">Transmembrane</keyword>
<organism evidence="3">
    <name type="scientific">Caenorhabditis remanei</name>
    <name type="common">Caenorhabditis vulgaris</name>
    <dbReference type="NCBI Taxonomy" id="31234"/>
    <lineage>
        <taxon>Eukaryota</taxon>
        <taxon>Metazoa</taxon>
        <taxon>Ecdysozoa</taxon>
        <taxon>Nematoda</taxon>
        <taxon>Chromadorea</taxon>
        <taxon>Rhabditida</taxon>
        <taxon>Rhabditina</taxon>
        <taxon>Rhabditomorpha</taxon>
        <taxon>Rhabditoidea</taxon>
        <taxon>Rhabditidae</taxon>
        <taxon>Peloderinae</taxon>
        <taxon>Caenorhabditis</taxon>
    </lineage>
</organism>
<evidence type="ECO:0000256" key="1">
    <source>
        <dbReference type="SAM" id="Phobius"/>
    </source>
</evidence>
<accession>E3LIY3</accession>
<dbReference type="InterPro" id="IPR053220">
    <property type="entry name" value="Nematode_rcpt-like_serp_H"/>
</dbReference>
<dbReference type="InParanoid" id="E3LIY3"/>
<dbReference type="EMBL" id="DS268409">
    <property type="protein sequence ID" value="EFO94966.1"/>
    <property type="molecule type" value="Genomic_DNA"/>
</dbReference>
<gene>
    <name evidence="2" type="ORF">CRE_09456</name>
</gene>
<keyword evidence="1" id="KW-0472">Membrane</keyword>
<keyword evidence="1" id="KW-1133">Transmembrane helix</keyword>
<dbReference type="HOGENOM" id="CLU_1808024_0_0_1"/>
<name>E3LIY3_CAERE</name>
<dbReference type="PANTHER" id="PTHR22941:SF308">
    <property type="entry name" value="SERPENTINE RECEPTOR, CLASS H"/>
    <property type="match status" value="1"/>
</dbReference>
<dbReference type="InterPro" id="IPR019422">
    <property type="entry name" value="7TM_GPCR_serpentine_rcpt_Srh"/>
</dbReference>